<dbReference type="Proteomes" id="UP001165289">
    <property type="component" value="Unassembled WGS sequence"/>
</dbReference>
<dbReference type="GO" id="GO:0005634">
    <property type="term" value="C:nucleus"/>
    <property type="evidence" value="ECO:0007669"/>
    <property type="project" value="TreeGrafter"/>
</dbReference>
<keyword evidence="2" id="KW-0479">Metal-binding</keyword>
<dbReference type="InterPro" id="IPR011051">
    <property type="entry name" value="RmlC_Cupin_sf"/>
</dbReference>
<accession>A0AAV7JV47</accession>
<feature type="binding site" evidence="2">
    <location>
        <position position="75"/>
    </location>
    <ligand>
        <name>Fe cation</name>
        <dbReference type="ChEBI" id="CHEBI:24875"/>
    </ligand>
</feature>
<dbReference type="PANTHER" id="PTHR13903">
    <property type="entry name" value="PIRIN-RELATED"/>
    <property type="match status" value="1"/>
</dbReference>
<proteinExistence type="inferred from homology"/>
<dbReference type="SUPFAM" id="SSF51182">
    <property type="entry name" value="RmlC-like cupins"/>
    <property type="match status" value="1"/>
</dbReference>
<dbReference type="Pfam" id="PF05726">
    <property type="entry name" value="Pirin_C"/>
    <property type="match status" value="1"/>
</dbReference>
<dbReference type="EMBL" id="JAKMXF010000300">
    <property type="protein sequence ID" value="KAI6652091.1"/>
    <property type="molecule type" value="Genomic_DNA"/>
</dbReference>
<evidence type="ECO:0000256" key="4">
    <source>
        <dbReference type="SAM" id="SignalP"/>
    </source>
</evidence>
<feature type="domain" description="Pirin N-terminal" evidence="5">
    <location>
        <begin position="40"/>
        <end position="136"/>
    </location>
</feature>
<dbReference type="Gene3D" id="2.60.120.10">
    <property type="entry name" value="Jelly Rolls"/>
    <property type="match status" value="2"/>
</dbReference>
<evidence type="ECO:0000313" key="8">
    <source>
        <dbReference type="Proteomes" id="UP001165289"/>
    </source>
</evidence>
<comment type="similarity">
    <text evidence="1 3">Belongs to the pirin family.</text>
</comment>
<comment type="cofactor">
    <cofactor evidence="2">
        <name>Fe cation</name>
        <dbReference type="ChEBI" id="CHEBI:24875"/>
    </cofactor>
    <text evidence="2">Binds 1 Fe cation per subunit.</text>
</comment>
<evidence type="ECO:0000259" key="5">
    <source>
        <dbReference type="Pfam" id="PF02678"/>
    </source>
</evidence>
<feature type="binding site" evidence="2">
    <location>
        <position position="121"/>
    </location>
    <ligand>
        <name>Fe cation</name>
        <dbReference type="ChEBI" id="CHEBI:24875"/>
    </ligand>
</feature>
<evidence type="ECO:0000259" key="6">
    <source>
        <dbReference type="Pfam" id="PF05726"/>
    </source>
</evidence>
<dbReference type="PIRSF" id="PIRSF006232">
    <property type="entry name" value="Pirin"/>
    <property type="match status" value="1"/>
</dbReference>
<dbReference type="InterPro" id="IPR012093">
    <property type="entry name" value="Pirin"/>
</dbReference>
<dbReference type="GO" id="GO:0046872">
    <property type="term" value="F:metal ion binding"/>
    <property type="evidence" value="ECO:0007669"/>
    <property type="project" value="UniProtKB-KW"/>
</dbReference>
<feature type="binding site" evidence="2">
    <location>
        <position position="119"/>
    </location>
    <ligand>
        <name>Fe cation</name>
        <dbReference type="ChEBI" id="CHEBI:24875"/>
    </ligand>
</feature>
<keyword evidence="2" id="KW-0408">Iron</keyword>
<keyword evidence="8" id="KW-1185">Reference proteome</keyword>
<feature type="domain" description="Pirin C-terminal" evidence="6">
    <location>
        <begin position="189"/>
        <end position="295"/>
    </location>
</feature>
<sequence length="317" mass="35041">MFSYFLALGIISTIQMADALQSRSIEKSFESIEQQEGINARVRRSIGRQDCGRLDPFLMLDEMMGLGGNSGFPDHPHRGFETVTYVLKGCLTHEDFKGNKGVLNEGDLQWMTAGKGILHSEMPCGDGQARGLQLWVNLPAKYKMCDPRYQELKSKDIPKVEKDGVMVAVIAGKAMGIESKVYTTTPIYYLDFKLQPGASHFQEIGKTWNAFIYILDGKGLFGNVGGSKECSAHYTLLFNQKGDGIRFENNGSEVLHFVLVAGQPIGESVAQAGPFVMNTNDELRQAMLDFRMCTNGFEDANGWKSENGKALIAKLAK</sequence>
<comment type="caution">
    <text evidence="7">The sequence shown here is derived from an EMBL/GenBank/DDBJ whole genome shotgun (WGS) entry which is preliminary data.</text>
</comment>
<keyword evidence="4" id="KW-0732">Signal</keyword>
<dbReference type="InterPro" id="IPR014710">
    <property type="entry name" value="RmlC-like_jellyroll"/>
</dbReference>
<dbReference type="GO" id="GO:0008127">
    <property type="term" value="F:quercetin 2,3-dioxygenase activity"/>
    <property type="evidence" value="ECO:0007669"/>
    <property type="project" value="TreeGrafter"/>
</dbReference>
<protein>
    <submittedName>
        <fullName evidence="7">Pirin-like isoform X2</fullName>
    </submittedName>
</protein>
<feature type="signal peptide" evidence="4">
    <location>
        <begin position="1"/>
        <end position="19"/>
    </location>
</feature>
<dbReference type="InterPro" id="IPR008778">
    <property type="entry name" value="Pirin_C_dom"/>
</dbReference>
<gene>
    <name evidence="7" type="ORF">LOD99_4636</name>
</gene>
<dbReference type="Pfam" id="PF02678">
    <property type="entry name" value="Pirin"/>
    <property type="match status" value="1"/>
</dbReference>
<organism evidence="7 8">
    <name type="scientific">Oopsacas minuta</name>
    <dbReference type="NCBI Taxonomy" id="111878"/>
    <lineage>
        <taxon>Eukaryota</taxon>
        <taxon>Metazoa</taxon>
        <taxon>Porifera</taxon>
        <taxon>Hexactinellida</taxon>
        <taxon>Hexasterophora</taxon>
        <taxon>Lyssacinosida</taxon>
        <taxon>Leucopsacidae</taxon>
        <taxon>Oopsacas</taxon>
    </lineage>
</organism>
<evidence type="ECO:0000256" key="1">
    <source>
        <dbReference type="ARBA" id="ARBA00008416"/>
    </source>
</evidence>
<dbReference type="CDD" id="cd02909">
    <property type="entry name" value="cupin_pirin_N"/>
    <property type="match status" value="1"/>
</dbReference>
<evidence type="ECO:0000313" key="7">
    <source>
        <dbReference type="EMBL" id="KAI6652091.1"/>
    </source>
</evidence>
<evidence type="ECO:0000256" key="2">
    <source>
        <dbReference type="PIRSR" id="PIRSR006232-1"/>
    </source>
</evidence>
<name>A0AAV7JV47_9METZ</name>
<feature type="binding site" evidence="2">
    <location>
        <position position="77"/>
    </location>
    <ligand>
        <name>Fe cation</name>
        <dbReference type="ChEBI" id="CHEBI:24875"/>
    </ligand>
</feature>
<reference evidence="7 8" key="1">
    <citation type="journal article" date="2023" name="BMC Biol.">
        <title>The compact genome of the sponge Oopsacas minuta (Hexactinellida) is lacking key metazoan core genes.</title>
        <authorList>
            <person name="Santini S."/>
            <person name="Schenkelaars Q."/>
            <person name="Jourda C."/>
            <person name="Duchesne M."/>
            <person name="Belahbib H."/>
            <person name="Rocher C."/>
            <person name="Selva M."/>
            <person name="Riesgo A."/>
            <person name="Vervoort M."/>
            <person name="Leys S.P."/>
            <person name="Kodjabachian L."/>
            <person name="Le Bivic A."/>
            <person name="Borchiellini C."/>
            <person name="Claverie J.M."/>
            <person name="Renard E."/>
        </authorList>
    </citation>
    <scope>NUCLEOTIDE SEQUENCE [LARGE SCALE GENOMIC DNA]</scope>
    <source>
        <strain evidence="7">SPO-2</strain>
    </source>
</reference>
<dbReference type="CDD" id="cd02247">
    <property type="entry name" value="cupin_pirin_C"/>
    <property type="match status" value="1"/>
</dbReference>
<evidence type="ECO:0000256" key="3">
    <source>
        <dbReference type="RuleBase" id="RU003457"/>
    </source>
</evidence>
<dbReference type="PANTHER" id="PTHR13903:SF8">
    <property type="entry name" value="PIRIN"/>
    <property type="match status" value="1"/>
</dbReference>
<feature type="chain" id="PRO_5043698030" evidence="4">
    <location>
        <begin position="20"/>
        <end position="317"/>
    </location>
</feature>
<dbReference type="AlphaFoldDB" id="A0AAV7JV47"/>
<dbReference type="InterPro" id="IPR003829">
    <property type="entry name" value="Pirin_N_dom"/>
</dbReference>